<evidence type="ECO:0000313" key="2">
    <source>
        <dbReference type="EMBL" id="RMJ10454.1"/>
    </source>
</evidence>
<proteinExistence type="predicted"/>
<dbReference type="AlphaFoldDB" id="A0A3M2RYU0"/>
<dbReference type="EMBL" id="NKUJ01000202">
    <property type="protein sequence ID" value="RMJ10454.1"/>
    <property type="molecule type" value="Genomic_DNA"/>
</dbReference>
<feature type="region of interest" description="Disordered" evidence="1">
    <location>
        <begin position="1"/>
        <end position="26"/>
    </location>
</feature>
<gene>
    <name evidence="2" type="ORF">CDV36_009918</name>
</gene>
<reference evidence="2 3" key="1">
    <citation type="submission" date="2017-06" db="EMBL/GenBank/DDBJ databases">
        <title>Comparative genomic analysis of Ambrosia Fusariam Clade fungi.</title>
        <authorList>
            <person name="Stajich J.E."/>
            <person name="Carrillo J."/>
            <person name="Kijimoto T."/>
            <person name="Eskalen A."/>
            <person name="O'Donnell K."/>
            <person name="Kasson M."/>
        </authorList>
    </citation>
    <scope>NUCLEOTIDE SEQUENCE [LARGE SCALE GENOMIC DNA]</scope>
    <source>
        <strain evidence="2">UCR3666</strain>
    </source>
</reference>
<dbReference type="Proteomes" id="UP000277212">
    <property type="component" value="Unassembled WGS sequence"/>
</dbReference>
<feature type="compositionally biased region" description="Polar residues" evidence="1">
    <location>
        <begin position="1"/>
        <end position="10"/>
    </location>
</feature>
<evidence type="ECO:0000256" key="1">
    <source>
        <dbReference type="SAM" id="MobiDB-lite"/>
    </source>
</evidence>
<organism evidence="2 3">
    <name type="scientific">Fusarium kuroshium</name>
    <dbReference type="NCBI Taxonomy" id="2010991"/>
    <lineage>
        <taxon>Eukaryota</taxon>
        <taxon>Fungi</taxon>
        <taxon>Dikarya</taxon>
        <taxon>Ascomycota</taxon>
        <taxon>Pezizomycotina</taxon>
        <taxon>Sordariomycetes</taxon>
        <taxon>Hypocreomycetidae</taxon>
        <taxon>Hypocreales</taxon>
        <taxon>Nectriaceae</taxon>
        <taxon>Fusarium</taxon>
        <taxon>Fusarium solani species complex</taxon>
    </lineage>
</organism>
<evidence type="ECO:0000313" key="3">
    <source>
        <dbReference type="Proteomes" id="UP000277212"/>
    </source>
</evidence>
<dbReference type="OrthoDB" id="10384585at2759"/>
<keyword evidence="3" id="KW-1185">Reference proteome</keyword>
<protein>
    <submittedName>
        <fullName evidence="2">Uncharacterized protein</fullName>
    </submittedName>
</protein>
<name>A0A3M2RYU0_9HYPO</name>
<sequence length="69" mass="7097">MTLAISSGKDSANIKPSHKDQERKTHIHIMSDATVPPAMGTWLGEPDGINVIISNAGPTATATPASTTG</sequence>
<comment type="caution">
    <text evidence="2">The sequence shown here is derived from an EMBL/GenBank/DDBJ whole genome shotgun (WGS) entry which is preliminary data.</text>
</comment>
<accession>A0A3M2RYU0</accession>